<dbReference type="SUPFAM" id="SSF57535">
    <property type="entry name" value="Complement control module/SCR domain"/>
    <property type="match status" value="7"/>
</dbReference>
<feature type="domain" description="Sushi" evidence="8">
    <location>
        <begin position="26"/>
        <end position="89"/>
    </location>
</feature>
<dbReference type="PANTHER" id="PTHR45656:SF15">
    <property type="entry name" value="SUSHI DOMAIN-CONTAINING PROTEIN"/>
    <property type="match status" value="1"/>
</dbReference>
<evidence type="ECO:0000256" key="4">
    <source>
        <dbReference type="ARBA" id="ARBA00023157"/>
    </source>
</evidence>
<evidence type="ECO:0000256" key="5">
    <source>
        <dbReference type="ARBA" id="ARBA00023180"/>
    </source>
</evidence>
<dbReference type="CDD" id="cd00033">
    <property type="entry name" value="CCP"/>
    <property type="match status" value="6"/>
</dbReference>
<evidence type="ECO:0000313" key="9">
    <source>
        <dbReference type="Ensembl" id="ENSAZOP00000018147.1"/>
    </source>
</evidence>
<dbReference type="PROSITE" id="PS50923">
    <property type="entry name" value="SUSHI"/>
    <property type="match status" value="7"/>
</dbReference>
<dbReference type="Ensembl" id="ENSAZOT00000019505.1">
    <property type="protein sequence ID" value="ENSAZOP00000018147.1"/>
    <property type="gene ID" value="ENSAZOG00000011812.1"/>
</dbReference>
<feature type="domain" description="Sushi" evidence="8">
    <location>
        <begin position="337"/>
        <end position="396"/>
    </location>
</feature>
<organism evidence="9 10">
    <name type="scientific">Anas zonorhyncha</name>
    <name type="common">Eastern spot-billed duck</name>
    <dbReference type="NCBI Taxonomy" id="75864"/>
    <lineage>
        <taxon>Eukaryota</taxon>
        <taxon>Metazoa</taxon>
        <taxon>Chordata</taxon>
        <taxon>Craniata</taxon>
        <taxon>Vertebrata</taxon>
        <taxon>Euteleostomi</taxon>
        <taxon>Archelosauria</taxon>
        <taxon>Archosauria</taxon>
        <taxon>Dinosauria</taxon>
        <taxon>Saurischia</taxon>
        <taxon>Theropoda</taxon>
        <taxon>Coelurosauria</taxon>
        <taxon>Aves</taxon>
        <taxon>Neognathae</taxon>
        <taxon>Galloanserae</taxon>
        <taxon>Anseriformes</taxon>
        <taxon>Anatidae</taxon>
        <taxon>Anatinae</taxon>
        <taxon>Anas</taxon>
    </lineage>
</organism>
<dbReference type="AlphaFoldDB" id="A0A8B9V2M6"/>
<keyword evidence="3" id="KW-0677">Repeat</keyword>
<evidence type="ECO:0000259" key="8">
    <source>
        <dbReference type="PROSITE" id="PS50923"/>
    </source>
</evidence>
<feature type="domain" description="Sushi" evidence="8">
    <location>
        <begin position="274"/>
        <end position="336"/>
    </location>
</feature>
<keyword evidence="5" id="KW-0325">Glycoprotein</keyword>
<dbReference type="SMART" id="SM00032">
    <property type="entry name" value="CCP"/>
    <property type="match status" value="7"/>
</dbReference>
<dbReference type="PANTHER" id="PTHR45656">
    <property type="entry name" value="PROTEIN CBR-CLEC-78"/>
    <property type="match status" value="1"/>
</dbReference>
<evidence type="ECO:0000256" key="2">
    <source>
        <dbReference type="ARBA" id="ARBA00022729"/>
    </source>
</evidence>
<dbReference type="InterPro" id="IPR035976">
    <property type="entry name" value="Sushi/SCR/CCP_sf"/>
</dbReference>
<evidence type="ECO:0000256" key="1">
    <source>
        <dbReference type="ARBA" id="ARBA00022659"/>
    </source>
</evidence>
<keyword evidence="4 6" id="KW-1015">Disulfide bond</keyword>
<feature type="domain" description="Sushi" evidence="8">
    <location>
        <begin position="150"/>
        <end position="213"/>
    </location>
</feature>
<proteinExistence type="predicted"/>
<dbReference type="Gene3D" id="2.10.70.10">
    <property type="entry name" value="Complement Module, domain 1"/>
    <property type="match status" value="7"/>
</dbReference>
<reference evidence="9" key="2">
    <citation type="submission" date="2025-09" db="UniProtKB">
        <authorList>
            <consortium name="Ensembl"/>
        </authorList>
    </citation>
    <scope>IDENTIFICATION</scope>
</reference>
<comment type="caution">
    <text evidence="6">Lacks conserved residue(s) required for the propagation of feature annotation.</text>
</comment>
<dbReference type="Proteomes" id="UP000694549">
    <property type="component" value="Unplaced"/>
</dbReference>
<evidence type="ECO:0000256" key="7">
    <source>
        <dbReference type="SAM" id="SignalP"/>
    </source>
</evidence>
<accession>A0A8B9V2M6</accession>
<evidence type="ECO:0000256" key="6">
    <source>
        <dbReference type="PROSITE-ProRule" id="PRU00302"/>
    </source>
</evidence>
<feature type="domain" description="Sushi" evidence="8">
    <location>
        <begin position="90"/>
        <end position="149"/>
    </location>
</feature>
<evidence type="ECO:0000256" key="3">
    <source>
        <dbReference type="ARBA" id="ARBA00022737"/>
    </source>
</evidence>
<keyword evidence="10" id="KW-1185">Reference proteome</keyword>
<feature type="disulfide bond" evidence="6">
    <location>
        <begin position="244"/>
        <end position="271"/>
    </location>
</feature>
<reference evidence="9" key="1">
    <citation type="submission" date="2025-08" db="UniProtKB">
        <authorList>
            <consortium name="Ensembl"/>
        </authorList>
    </citation>
    <scope>IDENTIFICATION</scope>
</reference>
<protein>
    <recommendedName>
        <fullName evidence="8">Sushi domain-containing protein</fullName>
    </recommendedName>
</protein>
<dbReference type="FunFam" id="2.10.70.10:FF:000055">
    <property type="entry name" value="Complement decay-accelerating factor, GPI-anchored"/>
    <property type="match status" value="2"/>
</dbReference>
<feature type="chain" id="PRO_5034060047" description="Sushi domain-containing protein" evidence="7">
    <location>
        <begin position="27"/>
        <end position="486"/>
    </location>
</feature>
<evidence type="ECO:0000313" key="10">
    <source>
        <dbReference type="Proteomes" id="UP000694549"/>
    </source>
</evidence>
<dbReference type="InterPro" id="IPR000436">
    <property type="entry name" value="Sushi_SCR_CCP_dom"/>
</dbReference>
<keyword evidence="2 7" id="KW-0732">Signal</keyword>
<feature type="domain" description="Sushi" evidence="8">
    <location>
        <begin position="402"/>
        <end position="465"/>
    </location>
</feature>
<name>A0A8B9V2M6_9AVES</name>
<dbReference type="Pfam" id="PF00084">
    <property type="entry name" value="Sushi"/>
    <property type="match status" value="7"/>
</dbReference>
<dbReference type="FunFam" id="2.10.70.10:FF:000014">
    <property type="entry name" value="Membrane cofactor protein"/>
    <property type="match status" value="1"/>
</dbReference>
<feature type="domain" description="Sushi" evidence="8">
    <location>
        <begin position="214"/>
        <end position="273"/>
    </location>
</feature>
<keyword evidence="1 6" id="KW-0768">Sushi</keyword>
<feature type="signal peptide" evidence="7">
    <location>
        <begin position="1"/>
        <end position="26"/>
    </location>
</feature>
<sequence>MGAGTGTGIGLLGLCAVLLALPGAWGDCEAVPRFSFAEPRNPITNASYPVGFQVPYRCRPGYVGVSDKSFLVTCLPNNTWAWDPDFCIGKSCPEPDIENGKFHYSTDLRFGATINFTCNFGYRLVGRPSAQCVLVNNDVAWDKVPFCEIIPCEPPPVIVNGLFSGAQTEYVFGLAVTYTCNEGFSLIGSSTIYCTADAESNGIWSGPAPECKVVRCENPVVENGKKLTGFVEQYTYGDTVAFECLPGYFMNGSHTAKCDADNNWNPPLPKCERRYCGRPPSIPFAELVGTVSSSSPAGTTLEYRCNPGYATGDGKSLEVTCLGNTSWSVSSKSCTRQQCTPPLIENGFVKAEDFLFGATVEFSCREGYKLQGSSSAQCVASGNGVRWDVSLPTCKTAGQLTVLCGEPPSVANGRHNGTKGEFAQGSIVVYKCNHGFVLAGVSSIRCTARDEYHGVWSTPTPECRGGATTIIVGILPLLLALLVMSF</sequence>
<dbReference type="InterPro" id="IPR051277">
    <property type="entry name" value="SEZ6_CSMD_C4BPB_Regulators"/>
</dbReference>